<gene>
    <name evidence="1" type="ORF">FC756_19840</name>
</gene>
<accession>A0A4U2YHJ8</accession>
<reference evidence="1 2" key="1">
    <citation type="submission" date="2019-04" db="EMBL/GenBank/DDBJ databases">
        <title>Lysinibacillus genome sequencing.</title>
        <authorList>
            <person name="Dunlap C."/>
        </authorList>
    </citation>
    <scope>NUCLEOTIDE SEQUENCE [LARGE SCALE GENOMIC DNA]</scope>
    <source>
        <strain evidence="1 2">CCTCC AB 2010389</strain>
    </source>
</reference>
<organism evidence="1 2">
    <name type="scientific">Lysinibacillus mangiferihumi</name>
    <dbReference type="NCBI Taxonomy" id="1130819"/>
    <lineage>
        <taxon>Bacteria</taxon>
        <taxon>Bacillati</taxon>
        <taxon>Bacillota</taxon>
        <taxon>Bacilli</taxon>
        <taxon>Bacillales</taxon>
        <taxon>Bacillaceae</taxon>
        <taxon>Lysinibacillus</taxon>
    </lineage>
</organism>
<dbReference type="AlphaFoldDB" id="A0A4U2YHJ8"/>
<keyword evidence="2" id="KW-1185">Reference proteome</keyword>
<proteinExistence type="predicted"/>
<dbReference type="EMBL" id="SZPU01000085">
    <property type="protein sequence ID" value="TKI60074.1"/>
    <property type="molecule type" value="Genomic_DNA"/>
</dbReference>
<name>A0A4U2YHJ8_9BACI</name>
<evidence type="ECO:0000313" key="1">
    <source>
        <dbReference type="EMBL" id="TKI60074.1"/>
    </source>
</evidence>
<dbReference type="RefSeq" id="WP_107896484.1">
    <property type="nucleotide sequence ID" value="NZ_PYWM01000021.1"/>
</dbReference>
<sequence>METQRAKEIIRAGLSWADWTDEQKEAFKVAYDAIDNYGKLQFDFNQLNQEWLELATFKRIAEQILTEKQFEKILLEMYRQFEK</sequence>
<comment type="caution">
    <text evidence="1">The sequence shown here is derived from an EMBL/GenBank/DDBJ whole genome shotgun (WGS) entry which is preliminary data.</text>
</comment>
<evidence type="ECO:0000313" key="2">
    <source>
        <dbReference type="Proteomes" id="UP000308744"/>
    </source>
</evidence>
<dbReference type="Proteomes" id="UP000308744">
    <property type="component" value="Unassembled WGS sequence"/>
</dbReference>
<protein>
    <submittedName>
        <fullName evidence="1">Uncharacterized protein</fullName>
    </submittedName>
</protein>